<protein>
    <recommendedName>
        <fullName evidence="1">Nuclease associated modular domain-containing protein</fullName>
    </recommendedName>
</protein>
<dbReference type="GO" id="GO:0003677">
    <property type="term" value="F:DNA binding"/>
    <property type="evidence" value="ECO:0007669"/>
    <property type="project" value="InterPro"/>
</dbReference>
<comment type="caution">
    <text evidence="2">The sequence shown here is derived from an EMBL/GenBank/DDBJ whole genome shotgun (WGS) entry which is preliminary data.</text>
</comment>
<dbReference type="EMBL" id="LAZR01000734">
    <property type="protein sequence ID" value="KKN59223.1"/>
    <property type="molecule type" value="Genomic_DNA"/>
</dbReference>
<dbReference type="InterPro" id="IPR003611">
    <property type="entry name" value="NUMOD3"/>
</dbReference>
<evidence type="ECO:0000259" key="1">
    <source>
        <dbReference type="Pfam" id="PF07460"/>
    </source>
</evidence>
<gene>
    <name evidence="2" type="ORF">LCGC14_0544500</name>
</gene>
<reference evidence="2" key="1">
    <citation type="journal article" date="2015" name="Nature">
        <title>Complex archaea that bridge the gap between prokaryotes and eukaryotes.</title>
        <authorList>
            <person name="Spang A."/>
            <person name="Saw J.H."/>
            <person name="Jorgensen S.L."/>
            <person name="Zaremba-Niedzwiedzka K."/>
            <person name="Martijn J."/>
            <person name="Lind A.E."/>
            <person name="van Eijk R."/>
            <person name="Schleper C."/>
            <person name="Guy L."/>
            <person name="Ettema T.J."/>
        </authorList>
    </citation>
    <scope>NUCLEOTIDE SEQUENCE</scope>
</reference>
<name>A0A0F9V041_9ZZZZ</name>
<feature type="domain" description="Nuclease associated modular" evidence="1">
    <location>
        <begin position="74"/>
        <end position="94"/>
    </location>
</feature>
<sequence length="231" mass="27385">MPFEKSAIPWNKGKRGLQVAWNKGMKFPEFSGENNSHWKPKIEKICLQCNKEFEVFPSFKRAKYCSFQCYWKNLKGKKPWMTGKKHTKETLEKLKSSGAFFNKGHIPWNKNKKFIEISGNKHWKWKGGTSPLYETLRKSFENDNWRKKVFERDNYTCQECLNEGGYLIAHHKKPFAEILSEFLQQYSQFSPMEDKETLVRLSITYEPFWNINNGKTLCKDCHKKETFKIGG</sequence>
<dbReference type="Pfam" id="PF07460">
    <property type="entry name" value="NUMOD3"/>
    <property type="match status" value="1"/>
</dbReference>
<organism evidence="2">
    <name type="scientific">marine sediment metagenome</name>
    <dbReference type="NCBI Taxonomy" id="412755"/>
    <lineage>
        <taxon>unclassified sequences</taxon>
        <taxon>metagenomes</taxon>
        <taxon>ecological metagenomes</taxon>
    </lineage>
</organism>
<evidence type="ECO:0000313" key="2">
    <source>
        <dbReference type="EMBL" id="KKN59223.1"/>
    </source>
</evidence>
<accession>A0A0F9V041</accession>
<proteinExistence type="predicted"/>
<dbReference type="AlphaFoldDB" id="A0A0F9V041"/>